<proteinExistence type="predicted"/>
<dbReference type="Proteomes" id="UP000054018">
    <property type="component" value="Unassembled WGS sequence"/>
</dbReference>
<keyword evidence="2" id="KW-1185">Reference proteome</keyword>
<evidence type="ECO:0000313" key="1">
    <source>
        <dbReference type="EMBL" id="KIK21654.1"/>
    </source>
</evidence>
<protein>
    <submittedName>
        <fullName evidence="1">Uncharacterized protein</fullName>
    </submittedName>
</protein>
<organism evidence="1 2">
    <name type="scientific">Pisolithus microcarpus 441</name>
    <dbReference type="NCBI Taxonomy" id="765257"/>
    <lineage>
        <taxon>Eukaryota</taxon>
        <taxon>Fungi</taxon>
        <taxon>Dikarya</taxon>
        <taxon>Basidiomycota</taxon>
        <taxon>Agaricomycotina</taxon>
        <taxon>Agaricomycetes</taxon>
        <taxon>Agaricomycetidae</taxon>
        <taxon>Boletales</taxon>
        <taxon>Sclerodermatineae</taxon>
        <taxon>Pisolithaceae</taxon>
        <taxon>Pisolithus</taxon>
    </lineage>
</organism>
<sequence>MVDTLHGVRNSTELPVNSKDERRQPLIVCEGRSNIGDVQLPECISVVLASGVPW</sequence>
<name>A0A0C9Z6B6_9AGAM</name>
<gene>
    <name evidence="1" type="ORF">PISMIDRAFT_681117</name>
</gene>
<accession>A0A0C9Z6B6</accession>
<reference evidence="1 2" key="1">
    <citation type="submission" date="2014-04" db="EMBL/GenBank/DDBJ databases">
        <authorList>
            <consortium name="DOE Joint Genome Institute"/>
            <person name="Kuo A."/>
            <person name="Kohler A."/>
            <person name="Costa M.D."/>
            <person name="Nagy L.G."/>
            <person name="Floudas D."/>
            <person name="Copeland A."/>
            <person name="Barry K.W."/>
            <person name="Cichocki N."/>
            <person name="Veneault-Fourrey C."/>
            <person name="LaButti K."/>
            <person name="Lindquist E.A."/>
            <person name="Lipzen A."/>
            <person name="Lundell T."/>
            <person name="Morin E."/>
            <person name="Murat C."/>
            <person name="Sun H."/>
            <person name="Tunlid A."/>
            <person name="Henrissat B."/>
            <person name="Grigoriev I.V."/>
            <person name="Hibbett D.S."/>
            <person name="Martin F."/>
            <person name="Nordberg H.P."/>
            <person name="Cantor M.N."/>
            <person name="Hua S.X."/>
        </authorList>
    </citation>
    <scope>NUCLEOTIDE SEQUENCE [LARGE SCALE GENOMIC DNA]</scope>
    <source>
        <strain evidence="1 2">441</strain>
    </source>
</reference>
<dbReference type="AlphaFoldDB" id="A0A0C9Z6B6"/>
<reference evidence="2" key="2">
    <citation type="submission" date="2015-01" db="EMBL/GenBank/DDBJ databases">
        <title>Evolutionary Origins and Diversification of the Mycorrhizal Mutualists.</title>
        <authorList>
            <consortium name="DOE Joint Genome Institute"/>
            <consortium name="Mycorrhizal Genomics Consortium"/>
            <person name="Kohler A."/>
            <person name="Kuo A."/>
            <person name="Nagy L.G."/>
            <person name="Floudas D."/>
            <person name="Copeland A."/>
            <person name="Barry K.W."/>
            <person name="Cichocki N."/>
            <person name="Veneault-Fourrey C."/>
            <person name="LaButti K."/>
            <person name="Lindquist E.A."/>
            <person name="Lipzen A."/>
            <person name="Lundell T."/>
            <person name="Morin E."/>
            <person name="Murat C."/>
            <person name="Riley R."/>
            <person name="Ohm R."/>
            <person name="Sun H."/>
            <person name="Tunlid A."/>
            <person name="Henrissat B."/>
            <person name="Grigoriev I.V."/>
            <person name="Hibbett D.S."/>
            <person name="Martin F."/>
        </authorList>
    </citation>
    <scope>NUCLEOTIDE SEQUENCE [LARGE SCALE GENOMIC DNA]</scope>
    <source>
        <strain evidence="2">441</strain>
    </source>
</reference>
<dbReference type="HOGENOM" id="CLU_3051287_0_0_1"/>
<dbReference type="EMBL" id="KN833749">
    <property type="protein sequence ID" value="KIK21654.1"/>
    <property type="molecule type" value="Genomic_DNA"/>
</dbReference>
<evidence type="ECO:0000313" key="2">
    <source>
        <dbReference type="Proteomes" id="UP000054018"/>
    </source>
</evidence>